<keyword evidence="9" id="KW-1185">Reference proteome</keyword>
<keyword evidence="3 6" id="KW-0349">Heme</keyword>
<evidence type="ECO:0000256" key="2">
    <source>
        <dbReference type="ARBA" id="ARBA00010617"/>
    </source>
</evidence>
<evidence type="ECO:0000313" key="9">
    <source>
        <dbReference type="Proteomes" id="UP001174694"/>
    </source>
</evidence>
<reference evidence="8" key="1">
    <citation type="submission" date="2022-07" db="EMBL/GenBank/DDBJ databases">
        <title>Fungi with potential for degradation of polypropylene.</title>
        <authorList>
            <person name="Gostincar C."/>
        </authorList>
    </citation>
    <scope>NUCLEOTIDE SEQUENCE</scope>
    <source>
        <strain evidence="8">EXF-13308</strain>
    </source>
</reference>
<dbReference type="InterPro" id="IPR017972">
    <property type="entry name" value="Cyt_P450_CS"/>
</dbReference>
<evidence type="ECO:0000256" key="7">
    <source>
        <dbReference type="RuleBase" id="RU000461"/>
    </source>
</evidence>
<dbReference type="EMBL" id="JANBVO010000036">
    <property type="protein sequence ID" value="KAJ9137166.1"/>
    <property type="molecule type" value="Genomic_DNA"/>
</dbReference>
<dbReference type="Gene3D" id="1.10.630.10">
    <property type="entry name" value="Cytochrome P450"/>
    <property type="match status" value="1"/>
</dbReference>
<comment type="cofactor">
    <cofactor evidence="1 6">
        <name>heme</name>
        <dbReference type="ChEBI" id="CHEBI:30413"/>
    </cofactor>
</comment>
<dbReference type="PROSITE" id="PS00086">
    <property type="entry name" value="CYTOCHROME_P450"/>
    <property type="match status" value="1"/>
</dbReference>
<comment type="caution">
    <text evidence="8">The sequence shown here is derived from an EMBL/GenBank/DDBJ whole genome shotgun (WGS) entry which is preliminary data.</text>
</comment>
<evidence type="ECO:0000256" key="5">
    <source>
        <dbReference type="ARBA" id="ARBA00023004"/>
    </source>
</evidence>
<proteinExistence type="inferred from homology"/>
<keyword evidence="4 6" id="KW-0479">Metal-binding</keyword>
<keyword evidence="5 6" id="KW-0408">Iron</keyword>
<evidence type="ECO:0000256" key="4">
    <source>
        <dbReference type="ARBA" id="ARBA00022723"/>
    </source>
</evidence>
<dbReference type="InterPro" id="IPR001128">
    <property type="entry name" value="Cyt_P450"/>
</dbReference>
<dbReference type="PANTHER" id="PTHR24305">
    <property type="entry name" value="CYTOCHROME P450"/>
    <property type="match status" value="1"/>
</dbReference>
<dbReference type="GO" id="GO:0016705">
    <property type="term" value="F:oxidoreductase activity, acting on paired donors, with incorporation or reduction of molecular oxygen"/>
    <property type="evidence" value="ECO:0007669"/>
    <property type="project" value="InterPro"/>
</dbReference>
<protein>
    <submittedName>
        <fullName evidence="8">Cytochrome P450</fullName>
    </submittedName>
</protein>
<evidence type="ECO:0000256" key="3">
    <source>
        <dbReference type="ARBA" id="ARBA00022617"/>
    </source>
</evidence>
<dbReference type="PRINTS" id="PR00463">
    <property type="entry name" value="EP450I"/>
</dbReference>
<dbReference type="Pfam" id="PF00067">
    <property type="entry name" value="p450"/>
    <property type="match status" value="1"/>
</dbReference>
<dbReference type="InterPro" id="IPR036396">
    <property type="entry name" value="Cyt_P450_sf"/>
</dbReference>
<dbReference type="InterPro" id="IPR002401">
    <property type="entry name" value="Cyt_P450_E_grp-I"/>
</dbReference>
<evidence type="ECO:0000313" key="8">
    <source>
        <dbReference type="EMBL" id="KAJ9137166.1"/>
    </source>
</evidence>
<comment type="similarity">
    <text evidence="2 7">Belongs to the cytochrome P450 family.</text>
</comment>
<dbReference type="SUPFAM" id="SSF48264">
    <property type="entry name" value="Cytochrome P450"/>
    <property type="match status" value="1"/>
</dbReference>
<dbReference type="PANTHER" id="PTHR24305:SF166">
    <property type="entry name" value="CYTOCHROME P450 12A4, MITOCHONDRIAL-RELATED"/>
    <property type="match status" value="1"/>
</dbReference>
<keyword evidence="7" id="KW-0503">Monooxygenase</keyword>
<organism evidence="8 9">
    <name type="scientific">Pleurostoma richardsiae</name>
    <dbReference type="NCBI Taxonomy" id="41990"/>
    <lineage>
        <taxon>Eukaryota</taxon>
        <taxon>Fungi</taxon>
        <taxon>Dikarya</taxon>
        <taxon>Ascomycota</taxon>
        <taxon>Pezizomycotina</taxon>
        <taxon>Sordariomycetes</taxon>
        <taxon>Sordariomycetidae</taxon>
        <taxon>Calosphaeriales</taxon>
        <taxon>Pleurostomataceae</taxon>
        <taxon>Pleurostoma</taxon>
    </lineage>
</organism>
<dbReference type="PRINTS" id="PR00385">
    <property type="entry name" value="P450"/>
</dbReference>
<evidence type="ECO:0000256" key="6">
    <source>
        <dbReference type="PIRSR" id="PIRSR602401-1"/>
    </source>
</evidence>
<evidence type="ECO:0000256" key="1">
    <source>
        <dbReference type="ARBA" id="ARBA00001971"/>
    </source>
</evidence>
<dbReference type="GO" id="GO:0004497">
    <property type="term" value="F:monooxygenase activity"/>
    <property type="evidence" value="ECO:0007669"/>
    <property type="project" value="UniProtKB-KW"/>
</dbReference>
<feature type="binding site" description="axial binding residue" evidence="6">
    <location>
        <position position="344"/>
    </location>
    <ligand>
        <name>heme</name>
        <dbReference type="ChEBI" id="CHEBI:30413"/>
    </ligand>
    <ligandPart>
        <name>Fe</name>
        <dbReference type="ChEBI" id="CHEBI:18248"/>
    </ligandPart>
</feature>
<dbReference type="InterPro" id="IPR050121">
    <property type="entry name" value="Cytochrome_P450_monoxygenase"/>
</dbReference>
<dbReference type="GO" id="GO:0020037">
    <property type="term" value="F:heme binding"/>
    <property type="evidence" value="ECO:0007669"/>
    <property type="project" value="InterPro"/>
</dbReference>
<dbReference type="Proteomes" id="UP001174694">
    <property type="component" value="Unassembled WGS sequence"/>
</dbReference>
<dbReference type="GO" id="GO:0005506">
    <property type="term" value="F:iron ion binding"/>
    <property type="evidence" value="ECO:0007669"/>
    <property type="project" value="InterPro"/>
</dbReference>
<keyword evidence="7" id="KW-0560">Oxidoreductase</keyword>
<dbReference type="AlphaFoldDB" id="A0AA38VCB5"/>
<accession>A0AA38VCB5</accession>
<gene>
    <name evidence="8" type="ORF">NKR23_g9418</name>
</gene>
<sequence>MTISFFAATDIKVHRHLRSRVSSAYSMTAILSMEPLVQEVLALNLKRLTEFADKQEVVYIDKWANYFTFDVVGQLAMGGMIGFLEEGRDVNGIIRSIHDGFWVMANMGNVPLQTFWFNNPVSKWLVKHFGGDRLNAFDVFLEWLERRVDERMCNGLGDARRDMLQHFVEAKDPVGQPVKKGDVMIEGVNILGAGADTTAIGILANLGNVIANPGVKQILQHELDQAYLDLGLEKDGRELTFKELEKLPYLSAVITESTRLHPSIQYQLPRLAPRDGVQLGPHFVPQGTICGISPRTMNRSKEIFGPDADLYRPERWIARSPKDEERIKHQSLHLTTFGMGSRSCVGKNLATVEMYKYVSQFFKNFDAEFIRPERPWETRTQWFAFPQDFPIKITRRHAKQ</sequence>
<name>A0AA38VCB5_9PEZI</name>